<reference evidence="1" key="1">
    <citation type="submission" date="2024-09" db="EMBL/GenBank/DDBJ databases">
        <title>Black Yeasts Isolated from many extreme environments.</title>
        <authorList>
            <person name="Coleine C."/>
            <person name="Stajich J.E."/>
            <person name="Selbmann L."/>
        </authorList>
    </citation>
    <scope>NUCLEOTIDE SEQUENCE</scope>
    <source>
        <strain evidence="1">CCFEE 5737</strain>
    </source>
</reference>
<sequence length="503" mass="56516">MLCHPLLWPHWLIIFLISKLRDEAFASRTGAANGNHPNDAKREFSRRGKEDYENDKAKVLLLDAAYYLERVLVLKVTINQLINASGMKAIDEIAQCFILSGWYLPILNDRRLRPFLASIVVFWQAKLLHHCAKPPLFELDVMVRSETDQGDPPVHEIHLSHDGHSKLGVEPVPIDSTLEISIPRPLENAYQVPEVRQSAAGASSSTHTSPEPTQNDTLLSTDTPLICLEKADVSSPASVRNGTEIDTGSLVNPVPPHESDQVLRRTLQAYKDEEEASDHCQEDGADYMSHVIAELELRLSNMETEEARRRLVREFLGSEIAAEIQKIGDFAEYMAYLWTLSGVSPDSPADGDRNTEAPHIDLTDSDDGEFDDIYEDILLDPLNEDVPTDDASIDPKSIDPTTPEPSFSQPTIIETTNSGPARAESPPMVDVTTMTIHELFEQVLDRERNTVRRADYAATWLSSETEMRHLANRELYPLIHELLDMIRDAAGEMESDELKYYIL</sequence>
<organism evidence="1 2">
    <name type="scientific">Coniosporium uncinatum</name>
    <dbReference type="NCBI Taxonomy" id="93489"/>
    <lineage>
        <taxon>Eukaryota</taxon>
        <taxon>Fungi</taxon>
        <taxon>Dikarya</taxon>
        <taxon>Ascomycota</taxon>
        <taxon>Pezizomycotina</taxon>
        <taxon>Dothideomycetes</taxon>
        <taxon>Dothideomycetes incertae sedis</taxon>
        <taxon>Coniosporium</taxon>
    </lineage>
</organism>
<gene>
    <name evidence="1" type="ORF">LTS18_008018</name>
</gene>
<dbReference type="EMBL" id="JAWDJW010000205">
    <property type="protein sequence ID" value="KAK3081317.1"/>
    <property type="molecule type" value="Genomic_DNA"/>
</dbReference>
<evidence type="ECO:0000313" key="2">
    <source>
        <dbReference type="Proteomes" id="UP001186974"/>
    </source>
</evidence>
<keyword evidence="2" id="KW-1185">Reference proteome</keyword>
<dbReference type="Proteomes" id="UP001186974">
    <property type="component" value="Unassembled WGS sequence"/>
</dbReference>
<proteinExistence type="predicted"/>
<evidence type="ECO:0000313" key="1">
    <source>
        <dbReference type="EMBL" id="KAK3081317.1"/>
    </source>
</evidence>
<protein>
    <submittedName>
        <fullName evidence="1">Uncharacterized protein</fullName>
    </submittedName>
</protein>
<accession>A0ACC3DWY8</accession>
<comment type="caution">
    <text evidence="1">The sequence shown here is derived from an EMBL/GenBank/DDBJ whole genome shotgun (WGS) entry which is preliminary data.</text>
</comment>
<name>A0ACC3DWY8_9PEZI</name>